<dbReference type="Pfam" id="PF18029">
    <property type="entry name" value="Glyoxalase_6"/>
    <property type="match status" value="1"/>
</dbReference>
<dbReference type="InterPro" id="IPR041581">
    <property type="entry name" value="Glyoxalase_6"/>
</dbReference>
<reference evidence="2 3" key="1">
    <citation type="submission" date="2021-07" db="EMBL/GenBank/DDBJ databases">
        <title>complete genome sequencing of Tessaracoccus sp.J1M15.</title>
        <authorList>
            <person name="Bae J.-W."/>
            <person name="Kim D.-y."/>
        </authorList>
    </citation>
    <scope>NUCLEOTIDE SEQUENCE [LARGE SCALE GENOMIC DNA]</scope>
    <source>
        <strain evidence="2 3">J1M15</strain>
    </source>
</reference>
<protein>
    <submittedName>
        <fullName evidence="2">4a-hydroxytetrahydrobiopterin dehydratase</fullName>
        <ecNumber evidence="2">4.2.1.96</ecNumber>
    </submittedName>
</protein>
<dbReference type="EC" id="4.2.1.96" evidence="2"/>
<sequence length="215" mass="23457">MSTQTLRVGDVDLADWRWMLEALYARFETGDFSAGAGFVAEVARIADELNHHPDVDLRYGHVQITSTSHDVGGVTDRDIELCRRISVVAKESGFAPRPDKLQALEVGLDTLDPDAIRPFWAAVLALGEADSDALVDPAGELPGLWFQDTTSTDPARMRFHFDITVPPEEAQKRVAAALKAGGRLVDTSHEPSWTILEDAEGNKVCVCSALGRDDD</sequence>
<proteinExistence type="predicted"/>
<dbReference type="Proteomes" id="UP000824504">
    <property type="component" value="Chromosome"/>
</dbReference>
<organism evidence="2 3">
    <name type="scientific">Tessaracoccus palaemonis</name>
    <dbReference type="NCBI Taxonomy" id="2829499"/>
    <lineage>
        <taxon>Bacteria</taxon>
        <taxon>Bacillati</taxon>
        <taxon>Actinomycetota</taxon>
        <taxon>Actinomycetes</taxon>
        <taxon>Propionibacteriales</taxon>
        <taxon>Propionibacteriaceae</taxon>
        <taxon>Tessaracoccus</taxon>
    </lineage>
</organism>
<dbReference type="PANTHER" id="PTHR12599">
    <property type="entry name" value="PTERIN-4-ALPHA-CARBINOLAMINE DEHYDRATASE"/>
    <property type="match status" value="1"/>
</dbReference>
<evidence type="ECO:0000313" key="2">
    <source>
        <dbReference type="EMBL" id="QXT62797.1"/>
    </source>
</evidence>
<name>A0ABX8SHC1_9ACTN</name>
<dbReference type="InterPro" id="IPR001533">
    <property type="entry name" value="Pterin_deHydtase"/>
</dbReference>
<dbReference type="GO" id="GO:0008124">
    <property type="term" value="F:4-alpha-hydroxytetrahydrobiopterin dehydratase activity"/>
    <property type="evidence" value="ECO:0007669"/>
    <property type="project" value="UniProtKB-EC"/>
</dbReference>
<feature type="domain" description="Glyoxalase-like" evidence="1">
    <location>
        <begin position="106"/>
        <end position="207"/>
    </location>
</feature>
<evidence type="ECO:0000259" key="1">
    <source>
        <dbReference type="Pfam" id="PF18029"/>
    </source>
</evidence>
<gene>
    <name evidence="2" type="ORF">KDB89_13870</name>
</gene>
<accession>A0ABX8SHC1</accession>
<dbReference type="EMBL" id="CP079216">
    <property type="protein sequence ID" value="QXT62797.1"/>
    <property type="molecule type" value="Genomic_DNA"/>
</dbReference>
<dbReference type="PANTHER" id="PTHR12599:SF0">
    <property type="entry name" value="PTERIN-4-ALPHA-CARBINOLAMINE DEHYDRATASE"/>
    <property type="match status" value="1"/>
</dbReference>
<keyword evidence="2" id="KW-0456">Lyase</keyword>
<dbReference type="Pfam" id="PF01329">
    <property type="entry name" value="Pterin_4a"/>
    <property type="match status" value="1"/>
</dbReference>
<keyword evidence="3" id="KW-1185">Reference proteome</keyword>
<evidence type="ECO:0000313" key="3">
    <source>
        <dbReference type="Proteomes" id="UP000824504"/>
    </source>
</evidence>
<dbReference type="RefSeq" id="WP_219082016.1">
    <property type="nucleotide sequence ID" value="NZ_CP079216.1"/>
</dbReference>
<dbReference type="CDD" id="cd00488">
    <property type="entry name" value="PCD_DCoH"/>
    <property type="match status" value="1"/>
</dbReference>